<organism evidence="9 10">
    <name type="scientific">Pseudohongiella nitratireducens</name>
    <dbReference type="NCBI Taxonomy" id="1768907"/>
    <lineage>
        <taxon>Bacteria</taxon>
        <taxon>Pseudomonadati</taxon>
        <taxon>Pseudomonadota</taxon>
        <taxon>Gammaproteobacteria</taxon>
        <taxon>Pseudomonadales</taxon>
        <taxon>Pseudohongiellaceae</taxon>
        <taxon>Pseudohongiella</taxon>
    </lineage>
</organism>
<keyword evidence="7" id="KW-0472">Membrane</keyword>
<feature type="domain" description="Thioredoxin-like fold" evidence="8">
    <location>
        <begin position="62"/>
        <end position="226"/>
    </location>
</feature>
<evidence type="ECO:0000256" key="4">
    <source>
        <dbReference type="ARBA" id="ARBA00023157"/>
    </source>
</evidence>
<sequence>MNKREQQRQIREQKQQAAQRKEAMKKNMTRAALVIFLPLLAIAILWGMMSQGETYPPDQVAESDHVLGNPDADVTLMVYADFQCPACATEHRIMSQAWPRIANQAKLVYRHYPLTSTHRFAWTAALYAEAAGQQGKFWEMYDQLFLNQSYWSTLNDVRSEFDGYLEQIGVDVEQAHADMESDAVIQKVRNDQRGGTQAGVRGTPALFVNGRPTQVPQNPVDMISLVNNAAP</sequence>
<dbReference type="AlphaFoldDB" id="A0A917LU21"/>
<keyword evidence="10" id="KW-1185">Reference proteome</keyword>
<proteinExistence type="inferred from homology"/>
<gene>
    <name evidence="9" type="ORF">GCM10011403_10640</name>
</gene>
<evidence type="ECO:0000259" key="8">
    <source>
        <dbReference type="Pfam" id="PF13462"/>
    </source>
</evidence>
<dbReference type="Pfam" id="PF13462">
    <property type="entry name" value="Thioredoxin_4"/>
    <property type="match status" value="1"/>
</dbReference>
<evidence type="ECO:0000313" key="9">
    <source>
        <dbReference type="EMBL" id="GGG55422.1"/>
    </source>
</evidence>
<dbReference type="EMBL" id="BMIY01000004">
    <property type="protein sequence ID" value="GGG55422.1"/>
    <property type="molecule type" value="Genomic_DNA"/>
</dbReference>
<evidence type="ECO:0000256" key="6">
    <source>
        <dbReference type="SAM" id="MobiDB-lite"/>
    </source>
</evidence>
<evidence type="ECO:0000256" key="7">
    <source>
        <dbReference type="SAM" id="Phobius"/>
    </source>
</evidence>
<accession>A0A917LU21</accession>
<dbReference type="GO" id="GO:0016491">
    <property type="term" value="F:oxidoreductase activity"/>
    <property type="evidence" value="ECO:0007669"/>
    <property type="project" value="UniProtKB-KW"/>
</dbReference>
<feature type="transmembrane region" description="Helical" evidence="7">
    <location>
        <begin position="31"/>
        <end position="49"/>
    </location>
</feature>
<dbReference type="PANTHER" id="PTHR13887">
    <property type="entry name" value="GLUTATHIONE S-TRANSFERASE KAPPA"/>
    <property type="match status" value="1"/>
</dbReference>
<reference evidence="9" key="2">
    <citation type="submission" date="2020-09" db="EMBL/GenBank/DDBJ databases">
        <authorList>
            <person name="Sun Q."/>
            <person name="Zhou Y."/>
        </authorList>
    </citation>
    <scope>NUCLEOTIDE SEQUENCE</scope>
    <source>
        <strain evidence="9">CGMCC 1.15425</strain>
    </source>
</reference>
<keyword evidence="2" id="KW-0732">Signal</keyword>
<reference evidence="9" key="1">
    <citation type="journal article" date="2014" name="Int. J. Syst. Evol. Microbiol.">
        <title>Complete genome sequence of Corynebacterium casei LMG S-19264T (=DSM 44701T), isolated from a smear-ripened cheese.</title>
        <authorList>
            <consortium name="US DOE Joint Genome Institute (JGI-PGF)"/>
            <person name="Walter F."/>
            <person name="Albersmeier A."/>
            <person name="Kalinowski J."/>
            <person name="Ruckert C."/>
        </authorList>
    </citation>
    <scope>NUCLEOTIDE SEQUENCE</scope>
    <source>
        <strain evidence="9">CGMCC 1.15425</strain>
    </source>
</reference>
<dbReference type="InterPro" id="IPR036249">
    <property type="entry name" value="Thioredoxin-like_sf"/>
</dbReference>
<evidence type="ECO:0000256" key="5">
    <source>
        <dbReference type="ARBA" id="ARBA00023284"/>
    </source>
</evidence>
<dbReference type="Gene3D" id="3.40.30.10">
    <property type="entry name" value="Glutaredoxin"/>
    <property type="match status" value="1"/>
</dbReference>
<keyword evidence="7" id="KW-0812">Transmembrane</keyword>
<keyword evidence="7" id="KW-1133">Transmembrane helix</keyword>
<evidence type="ECO:0000256" key="3">
    <source>
        <dbReference type="ARBA" id="ARBA00023002"/>
    </source>
</evidence>
<keyword evidence="5" id="KW-0676">Redox-active center</keyword>
<name>A0A917LU21_9GAMM</name>
<dbReference type="RefSeq" id="WP_068812124.1">
    <property type="nucleotide sequence ID" value="NZ_BMIY01000004.1"/>
</dbReference>
<evidence type="ECO:0000256" key="2">
    <source>
        <dbReference type="ARBA" id="ARBA00022729"/>
    </source>
</evidence>
<evidence type="ECO:0000313" key="10">
    <source>
        <dbReference type="Proteomes" id="UP000627715"/>
    </source>
</evidence>
<dbReference type="SUPFAM" id="SSF52833">
    <property type="entry name" value="Thioredoxin-like"/>
    <property type="match status" value="1"/>
</dbReference>
<dbReference type="OrthoDB" id="9780340at2"/>
<comment type="similarity">
    <text evidence="1">Belongs to the thioredoxin family. DsbA subfamily.</text>
</comment>
<dbReference type="Proteomes" id="UP000627715">
    <property type="component" value="Unassembled WGS sequence"/>
</dbReference>
<keyword evidence="3" id="KW-0560">Oxidoreductase</keyword>
<protein>
    <recommendedName>
        <fullName evidence="8">Thioredoxin-like fold domain-containing protein</fullName>
    </recommendedName>
</protein>
<keyword evidence="4" id="KW-1015">Disulfide bond</keyword>
<comment type="caution">
    <text evidence="9">The sequence shown here is derived from an EMBL/GenBank/DDBJ whole genome shotgun (WGS) entry which is preliminary data.</text>
</comment>
<dbReference type="InterPro" id="IPR012336">
    <property type="entry name" value="Thioredoxin-like_fold"/>
</dbReference>
<evidence type="ECO:0000256" key="1">
    <source>
        <dbReference type="ARBA" id="ARBA00005791"/>
    </source>
</evidence>
<dbReference type="PANTHER" id="PTHR13887:SF14">
    <property type="entry name" value="DISULFIDE BOND FORMATION PROTEIN D"/>
    <property type="match status" value="1"/>
</dbReference>
<feature type="region of interest" description="Disordered" evidence="6">
    <location>
        <begin position="1"/>
        <end position="23"/>
    </location>
</feature>
<dbReference type="CDD" id="cd02972">
    <property type="entry name" value="DsbA_family"/>
    <property type="match status" value="1"/>
</dbReference>